<proteinExistence type="predicted"/>
<evidence type="ECO:0000313" key="5">
    <source>
        <dbReference type="Proteomes" id="UP000183508"/>
    </source>
</evidence>
<organism evidence="4 5">
    <name type="scientific">Alicyclobacillus macrosporangiidus</name>
    <dbReference type="NCBI Taxonomy" id="392015"/>
    <lineage>
        <taxon>Bacteria</taxon>
        <taxon>Bacillati</taxon>
        <taxon>Bacillota</taxon>
        <taxon>Bacilli</taxon>
        <taxon>Bacillales</taxon>
        <taxon>Alicyclobacillaceae</taxon>
        <taxon>Alicyclobacillus</taxon>
    </lineage>
</organism>
<dbReference type="RefSeq" id="WP_074948942.1">
    <property type="nucleotide sequence ID" value="NZ_FPBV01000001.1"/>
</dbReference>
<dbReference type="InterPro" id="IPR008972">
    <property type="entry name" value="Cupredoxin"/>
</dbReference>
<dbReference type="AlphaFoldDB" id="A0A1I7FNR5"/>
<accession>A0A1I7FNR5</accession>
<dbReference type="Pfam" id="PF13473">
    <property type="entry name" value="Cupredoxin_1"/>
    <property type="match status" value="1"/>
</dbReference>
<dbReference type="STRING" id="392015.SAMN05421543_101364"/>
<feature type="region of interest" description="Disordered" evidence="1">
    <location>
        <begin position="85"/>
        <end position="118"/>
    </location>
</feature>
<sequence>MVARAFAACLCAAGVAVLAGPLPPAQAQVSVHVTLRDTGIDPPQFTGRLNQPVNLTIVNRGTKTHNLVIPDFYIFTPNLAPGGRTTASFTPDRRGTFPYYSDAGGRPEPGLRGTLTVR</sequence>
<dbReference type="Proteomes" id="UP000183508">
    <property type="component" value="Unassembled WGS sequence"/>
</dbReference>
<gene>
    <name evidence="4" type="ORF">SAMN05421543_101364</name>
</gene>
<evidence type="ECO:0000259" key="3">
    <source>
        <dbReference type="Pfam" id="PF13473"/>
    </source>
</evidence>
<feature type="signal peptide" evidence="2">
    <location>
        <begin position="1"/>
        <end position="27"/>
    </location>
</feature>
<dbReference type="SUPFAM" id="SSF49503">
    <property type="entry name" value="Cupredoxins"/>
    <property type="match status" value="1"/>
</dbReference>
<protein>
    <submittedName>
        <fullName evidence="4">Cupredoxin-like domain-containing protein</fullName>
    </submittedName>
</protein>
<dbReference type="CDD" id="cd00920">
    <property type="entry name" value="Cupredoxin"/>
    <property type="match status" value="1"/>
</dbReference>
<dbReference type="Gene3D" id="2.60.40.420">
    <property type="entry name" value="Cupredoxins - blue copper proteins"/>
    <property type="match status" value="1"/>
</dbReference>
<dbReference type="InterPro" id="IPR028096">
    <property type="entry name" value="EfeO_Cupredoxin"/>
</dbReference>
<reference evidence="5" key="1">
    <citation type="submission" date="2016-10" db="EMBL/GenBank/DDBJ databases">
        <authorList>
            <person name="Varghese N."/>
        </authorList>
    </citation>
    <scope>NUCLEOTIDE SEQUENCE [LARGE SCALE GENOMIC DNA]</scope>
    <source>
        <strain evidence="5">DSM 17980</strain>
    </source>
</reference>
<name>A0A1I7FNR5_9BACL</name>
<evidence type="ECO:0000313" key="4">
    <source>
        <dbReference type="EMBL" id="SFU37795.1"/>
    </source>
</evidence>
<feature type="chain" id="PRO_5010166132" evidence="2">
    <location>
        <begin position="28"/>
        <end position="118"/>
    </location>
</feature>
<evidence type="ECO:0000256" key="1">
    <source>
        <dbReference type="SAM" id="MobiDB-lite"/>
    </source>
</evidence>
<dbReference type="OrthoDB" id="2376044at2"/>
<evidence type="ECO:0000256" key="2">
    <source>
        <dbReference type="SAM" id="SignalP"/>
    </source>
</evidence>
<keyword evidence="2" id="KW-0732">Signal</keyword>
<keyword evidence="5" id="KW-1185">Reference proteome</keyword>
<feature type="domain" description="EfeO-type cupredoxin-like" evidence="3">
    <location>
        <begin position="12"/>
        <end position="117"/>
    </location>
</feature>
<dbReference type="EMBL" id="FPBV01000001">
    <property type="protein sequence ID" value="SFU37795.1"/>
    <property type="molecule type" value="Genomic_DNA"/>
</dbReference>